<evidence type="ECO:0000256" key="1">
    <source>
        <dbReference type="SAM" id="Coils"/>
    </source>
</evidence>
<gene>
    <name evidence="2" type="ORF">J8273_3550</name>
</gene>
<dbReference type="SUPFAM" id="SSF90257">
    <property type="entry name" value="Myosin rod fragments"/>
    <property type="match status" value="1"/>
</dbReference>
<dbReference type="Proteomes" id="UP000717585">
    <property type="component" value="Unassembled WGS sequence"/>
</dbReference>
<dbReference type="AlphaFoldDB" id="A0A8J6DZC0"/>
<reference evidence="2" key="1">
    <citation type="submission" date="2021-05" db="EMBL/GenBank/DDBJ databases">
        <title>A free-living protist that lacks canonical eukaryotic 1 DNA replication and segregation systems.</title>
        <authorList>
            <person name="Salas-Leiva D.E."/>
            <person name="Tromer E.C."/>
            <person name="Curtis B.A."/>
            <person name="Jerlstrom-Hultqvist J."/>
            <person name="Kolisko M."/>
            <person name="Yi Z."/>
            <person name="Salas-Leiva J.S."/>
            <person name="Gallot-Lavallee L."/>
            <person name="Kops G.J.P.L."/>
            <person name="Archibald J.M."/>
            <person name="Simpson A.G.B."/>
            <person name="Roger A.J."/>
        </authorList>
    </citation>
    <scope>NUCLEOTIDE SEQUENCE</scope>
    <source>
        <strain evidence="2">BICM</strain>
    </source>
</reference>
<name>A0A8J6DZC0_9EUKA</name>
<dbReference type="Gene3D" id="1.10.287.1490">
    <property type="match status" value="1"/>
</dbReference>
<protein>
    <submittedName>
        <fullName evidence="2">Chromosome partition protein Smc</fullName>
    </submittedName>
</protein>
<organism evidence="2 3">
    <name type="scientific">Carpediemonas membranifera</name>
    <dbReference type="NCBI Taxonomy" id="201153"/>
    <lineage>
        <taxon>Eukaryota</taxon>
        <taxon>Metamonada</taxon>
        <taxon>Carpediemonas-like organisms</taxon>
        <taxon>Carpediemonas</taxon>
    </lineage>
</organism>
<evidence type="ECO:0000313" key="3">
    <source>
        <dbReference type="Proteomes" id="UP000717585"/>
    </source>
</evidence>
<keyword evidence="1" id="KW-0175">Coiled coil</keyword>
<dbReference type="EMBL" id="JAHDYR010000025">
    <property type="protein sequence ID" value="KAG9393414.1"/>
    <property type="molecule type" value="Genomic_DNA"/>
</dbReference>
<accession>A0A8J6DZC0</accession>
<sequence length="181" mass="20435">MSESEIKRLEESAEKLVELEKKLSAEAAKKKTMLEKINAAEKERATLQRESEHITKSLDSLHGEIKNCENQSMRLEDVLNDTVKRIEHEERIIGDLEREFNGNREETRFINAEIAKEKEAVAQLRTVADEGGTECAAMALAREELLAELQRADKVIEKLKAEGAGMKLQVDTISAATRMNK</sequence>
<keyword evidence="3" id="KW-1185">Reference proteome</keyword>
<evidence type="ECO:0000313" key="2">
    <source>
        <dbReference type="EMBL" id="KAG9393414.1"/>
    </source>
</evidence>
<feature type="coiled-coil region" evidence="1">
    <location>
        <begin position="2"/>
        <end position="99"/>
    </location>
</feature>
<comment type="caution">
    <text evidence="2">The sequence shown here is derived from an EMBL/GenBank/DDBJ whole genome shotgun (WGS) entry which is preliminary data.</text>
</comment>
<proteinExistence type="predicted"/>